<keyword evidence="2" id="KW-0479">Metal-binding</keyword>
<dbReference type="InterPro" id="IPR051403">
    <property type="entry name" value="NosZ/Cyto_c_oxidase_sub2"/>
</dbReference>
<dbReference type="SUPFAM" id="SSF49503">
    <property type="entry name" value="Cupredoxins"/>
    <property type="match status" value="1"/>
</dbReference>
<keyword evidence="4" id="KW-0812">Transmembrane</keyword>
<keyword evidence="7" id="KW-1185">Reference proteome</keyword>
<dbReference type="Proteomes" id="UP001165343">
    <property type="component" value="Unassembled WGS sequence"/>
</dbReference>
<dbReference type="PRINTS" id="PR01166">
    <property type="entry name" value="CYCOXIDASEII"/>
</dbReference>
<evidence type="ECO:0000256" key="1">
    <source>
        <dbReference type="ARBA" id="ARBA00004196"/>
    </source>
</evidence>
<dbReference type="PROSITE" id="PS00078">
    <property type="entry name" value="COX2"/>
    <property type="match status" value="1"/>
</dbReference>
<dbReference type="InterPro" id="IPR002429">
    <property type="entry name" value="CcO_II-like_C"/>
</dbReference>
<feature type="transmembrane region" description="Helical" evidence="4">
    <location>
        <begin position="15"/>
        <end position="35"/>
    </location>
</feature>
<dbReference type="EMBL" id="JAMGBC010000001">
    <property type="protein sequence ID" value="MCL6679530.1"/>
    <property type="molecule type" value="Genomic_DNA"/>
</dbReference>
<keyword evidence="4" id="KW-0472">Membrane</keyword>
<protein>
    <recommendedName>
        <fullName evidence="5">Cytochrome oxidase subunit II copper A binding domain-containing protein</fullName>
    </recommendedName>
</protein>
<evidence type="ECO:0000256" key="3">
    <source>
        <dbReference type="ARBA" id="ARBA00023008"/>
    </source>
</evidence>
<dbReference type="Pfam" id="PF00116">
    <property type="entry name" value="COX2"/>
    <property type="match status" value="1"/>
</dbReference>
<comment type="caution">
    <text evidence="6">The sequence shown here is derived from an EMBL/GenBank/DDBJ whole genome shotgun (WGS) entry which is preliminary data.</text>
</comment>
<evidence type="ECO:0000313" key="7">
    <source>
        <dbReference type="Proteomes" id="UP001165343"/>
    </source>
</evidence>
<dbReference type="InterPro" id="IPR001505">
    <property type="entry name" value="Copper_CuA"/>
</dbReference>
<evidence type="ECO:0000313" key="6">
    <source>
        <dbReference type="EMBL" id="MCL6679530.1"/>
    </source>
</evidence>
<gene>
    <name evidence="6" type="ORF">LZ519_09425</name>
</gene>
<proteinExistence type="predicted"/>
<accession>A0ABT0RGX1</accession>
<dbReference type="PANTHER" id="PTHR42838">
    <property type="entry name" value="CYTOCHROME C OXIDASE SUBUNIT II"/>
    <property type="match status" value="1"/>
</dbReference>
<dbReference type="RefSeq" id="WP_249868422.1">
    <property type="nucleotide sequence ID" value="NZ_JAMGBC010000001.1"/>
</dbReference>
<keyword evidence="4" id="KW-1133">Transmembrane helix</keyword>
<organism evidence="6 7">
    <name type="scientific">Sphingomonas anseongensis</name>
    <dbReference type="NCBI Taxonomy" id="2908207"/>
    <lineage>
        <taxon>Bacteria</taxon>
        <taxon>Pseudomonadati</taxon>
        <taxon>Pseudomonadota</taxon>
        <taxon>Alphaproteobacteria</taxon>
        <taxon>Sphingomonadales</taxon>
        <taxon>Sphingomonadaceae</taxon>
        <taxon>Sphingomonas</taxon>
    </lineage>
</organism>
<keyword evidence="3" id="KW-0186">Copper</keyword>
<name>A0ABT0RGX1_9SPHN</name>
<sequence>MALSEQSIVKSEVRWALVVGGTVALILAAILFAAITMHMNPPSNREYADPKTLHLSAEFTEANLGTTVDPNGRIVARIIATQFEFVPNCIILPANRDVTFRVTSPDVIHGLLITGTNVNTMVVPGYVSQVHTRLTKLGDLLMPCHEYCGLGHSQMLATIKVVPPEQFRPDAEGRASCGDAS</sequence>
<comment type="subcellular location">
    <subcellularLocation>
        <location evidence="1">Cell envelope</location>
    </subcellularLocation>
</comment>
<evidence type="ECO:0000256" key="2">
    <source>
        <dbReference type="ARBA" id="ARBA00022723"/>
    </source>
</evidence>
<dbReference type="PROSITE" id="PS50857">
    <property type="entry name" value="COX2_CUA"/>
    <property type="match status" value="1"/>
</dbReference>
<dbReference type="InterPro" id="IPR008972">
    <property type="entry name" value="Cupredoxin"/>
</dbReference>
<dbReference type="Gene3D" id="2.60.40.420">
    <property type="entry name" value="Cupredoxins - blue copper proteins"/>
    <property type="match status" value="1"/>
</dbReference>
<evidence type="ECO:0000256" key="4">
    <source>
        <dbReference type="SAM" id="Phobius"/>
    </source>
</evidence>
<feature type="domain" description="Cytochrome oxidase subunit II copper A binding" evidence="5">
    <location>
        <begin position="71"/>
        <end position="173"/>
    </location>
</feature>
<reference evidence="6" key="1">
    <citation type="submission" date="2022-05" db="EMBL/GenBank/DDBJ databases">
        <authorList>
            <person name="Jo J.-H."/>
            <person name="Im W.-T."/>
        </authorList>
    </citation>
    <scope>NUCLEOTIDE SEQUENCE</scope>
    <source>
        <strain evidence="6">RG327</strain>
    </source>
</reference>
<dbReference type="PANTHER" id="PTHR42838:SF2">
    <property type="entry name" value="NITROUS-OXIDE REDUCTASE"/>
    <property type="match status" value="1"/>
</dbReference>
<evidence type="ECO:0000259" key="5">
    <source>
        <dbReference type="PROSITE" id="PS50857"/>
    </source>
</evidence>